<organism evidence="5 6">
    <name type="scientific">Brevibacterium salitolerans</name>
    <dbReference type="NCBI Taxonomy" id="1403566"/>
    <lineage>
        <taxon>Bacteria</taxon>
        <taxon>Bacillati</taxon>
        <taxon>Actinomycetota</taxon>
        <taxon>Actinomycetes</taxon>
        <taxon>Micrococcales</taxon>
        <taxon>Brevibacteriaceae</taxon>
        <taxon>Brevibacterium</taxon>
    </lineage>
</organism>
<sequence>MTRPLIVDQVSRMLAGEAGLLLPRDRGGLVRTFGPAEFDPADTGRRAPALVLFTSGSTGAPKGVGLSLEALTASATETERLLVGPGRWHLCLPSNHIAGLQVVFRALLAGAAPSVARPGPFDAGRFAADLTALQGRAGEEPVYTSLVPTQLVRVLALPEAAAAAARCAAVLLGGAAVSPRLLERAAEAGIPIVRTYGMSETAGGCVYDGVPFPEVRVDLDTQGRVLLAGPVLADGYLEVAESQDGREAPEGGESPEQAEALERAEAPSALRLTAVPNGPVPAAGGAEGIRAGADTTAGEGIGSESQEAEAERLAAEALRPGFWGEGPARFLVTSDLGRWVPAAEESHGAAEASPGAARRLEILGRADDIIVTGGENVSPHEVEAHLLRVAEPLGYREVLVSSVPDEEWGRVLVALLVPADAAERHPSSAGGGTGTSADPLLHRIQAGLRARGLSAAMLPRAAHTVSALPVRGIGKPDRRAAQTLAAELQGR</sequence>
<dbReference type="SUPFAM" id="SSF56801">
    <property type="entry name" value="Acetyl-CoA synthetase-like"/>
    <property type="match status" value="1"/>
</dbReference>
<feature type="compositionally biased region" description="Low complexity" evidence="3">
    <location>
        <begin position="282"/>
        <end position="293"/>
    </location>
</feature>
<dbReference type="Proteomes" id="UP001500984">
    <property type="component" value="Unassembled WGS sequence"/>
</dbReference>
<name>A0ABN2WYG4_9MICO</name>
<dbReference type="InterPro" id="IPR020845">
    <property type="entry name" value="AMP-binding_CS"/>
</dbReference>
<dbReference type="EMBL" id="BAAAPZ010000008">
    <property type="protein sequence ID" value="GAA2100032.1"/>
    <property type="molecule type" value="Genomic_DNA"/>
</dbReference>
<reference evidence="5 6" key="1">
    <citation type="journal article" date="2019" name="Int. J. Syst. Evol. Microbiol.">
        <title>The Global Catalogue of Microorganisms (GCM) 10K type strain sequencing project: providing services to taxonomists for standard genome sequencing and annotation.</title>
        <authorList>
            <consortium name="The Broad Institute Genomics Platform"/>
            <consortium name="The Broad Institute Genome Sequencing Center for Infectious Disease"/>
            <person name="Wu L."/>
            <person name="Ma J."/>
        </authorList>
    </citation>
    <scope>NUCLEOTIDE SEQUENCE [LARGE SCALE GENOMIC DNA]</scope>
    <source>
        <strain evidence="5 6">JCM 15900</strain>
    </source>
</reference>
<feature type="region of interest" description="Disordered" evidence="3">
    <location>
        <begin position="274"/>
        <end position="309"/>
    </location>
</feature>
<dbReference type="InterPro" id="IPR045851">
    <property type="entry name" value="AMP-bd_C_sf"/>
</dbReference>
<feature type="domain" description="AMP-dependent synthetase/ligase" evidence="4">
    <location>
        <begin position="39"/>
        <end position="251"/>
    </location>
</feature>
<comment type="caution">
    <text evidence="5">The sequence shown here is derived from an EMBL/GenBank/DDBJ whole genome shotgun (WGS) entry which is preliminary data.</text>
</comment>
<proteinExistence type="inferred from homology"/>
<evidence type="ECO:0000256" key="3">
    <source>
        <dbReference type="SAM" id="MobiDB-lite"/>
    </source>
</evidence>
<dbReference type="PROSITE" id="PS00455">
    <property type="entry name" value="AMP_BINDING"/>
    <property type="match status" value="1"/>
</dbReference>
<dbReference type="PANTHER" id="PTHR43201:SF5">
    <property type="entry name" value="MEDIUM-CHAIN ACYL-COA LIGASE ACSF2, MITOCHONDRIAL"/>
    <property type="match status" value="1"/>
</dbReference>
<dbReference type="Gene3D" id="3.40.50.12780">
    <property type="entry name" value="N-terminal domain of ligase-like"/>
    <property type="match status" value="1"/>
</dbReference>
<evidence type="ECO:0000313" key="5">
    <source>
        <dbReference type="EMBL" id="GAA2100032.1"/>
    </source>
</evidence>
<dbReference type="InterPro" id="IPR042099">
    <property type="entry name" value="ANL_N_sf"/>
</dbReference>
<dbReference type="PANTHER" id="PTHR43201">
    <property type="entry name" value="ACYL-COA SYNTHETASE"/>
    <property type="match status" value="1"/>
</dbReference>
<keyword evidence="6" id="KW-1185">Reference proteome</keyword>
<gene>
    <name evidence="5" type="ORF">GCM10009823_22170</name>
</gene>
<dbReference type="Gene3D" id="3.30.300.30">
    <property type="match status" value="1"/>
</dbReference>
<evidence type="ECO:0000313" key="6">
    <source>
        <dbReference type="Proteomes" id="UP001500984"/>
    </source>
</evidence>
<dbReference type="Pfam" id="PF00501">
    <property type="entry name" value="AMP-binding"/>
    <property type="match status" value="1"/>
</dbReference>
<feature type="region of interest" description="Disordered" evidence="3">
    <location>
        <begin position="242"/>
        <end position="262"/>
    </location>
</feature>
<keyword evidence="2" id="KW-0436">Ligase</keyword>
<evidence type="ECO:0000256" key="1">
    <source>
        <dbReference type="ARBA" id="ARBA00006432"/>
    </source>
</evidence>
<comment type="similarity">
    <text evidence="1">Belongs to the ATP-dependent AMP-binding enzyme family.</text>
</comment>
<protein>
    <recommendedName>
        <fullName evidence="4">AMP-dependent synthetase/ligase domain-containing protein</fullName>
    </recommendedName>
</protein>
<dbReference type="RefSeq" id="WP_344337256.1">
    <property type="nucleotide sequence ID" value="NZ_BAAAPZ010000008.1"/>
</dbReference>
<accession>A0ABN2WYG4</accession>
<evidence type="ECO:0000256" key="2">
    <source>
        <dbReference type="ARBA" id="ARBA00022598"/>
    </source>
</evidence>
<dbReference type="InterPro" id="IPR000873">
    <property type="entry name" value="AMP-dep_synth/lig_dom"/>
</dbReference>
<evidence type="ECO:0000259" key="4">
    <source>
        <dbReference type="Pfam" id="PF00501"/>
    </source>
</evidence>